<evidence type="ECO:0000256" key="5">
    <source>
        <dbReference type="ARBA" id="ARBA00022840"/>
    </source>
</evidence>
<dbReference type="AlphaFoldDB" id="A0A0M2SN27"/>
<dbReference type="Gene3D" id="3.40.50.620">
    <property type="entry name" value="HUPs"/>
    <property type="match status" value="1"/>
</dbReference>
<dbReference type="GO" id="GO:0005737">
    <property type="term" value="C:cytoplasm"/>
    <property type="evidence" value="ECO:0007669"/>
    <property type="project" value="InterPro"/>
</dbReference>
<comment type="function">
    <text evidence="8">Catalyzes the ATP-dependent amidation of deamido-NAD to form NAD. Uses ammonia as a nitrogen source.</text>
</comment>
<dbReference type="UniPathway" id="UPA00253">
    <property type="reaction ID" value="UER00333"/>
</dbReference>
<comment type="similarity">
    <text evidence="1 8 9">Belongs to the NAD synthetase family.</text>
</comment>
<evidence type="ECO:0000256" key="3">
    <source>
        <dbReference type="ARBA" id="ARBA00022723"/>
    </source>
</evidence>
<keyword evidence="7 8" id="KW-0520">NAD</keyword>
<keyword evidence="3 8" id="KW-0479">Metal-binding</keyword>
<dbReference type="SUPFAM" id="SSF52402">
    <property type="entry name" value="Adenine nucleotide alpha hydrolases-like"/>
    <property type="match status" value="1"/>
</dbReference>
<evidence type="ECO:0000256" key="9">
    <source>
        <dbReference type="RuleBase" id="RU003811"/>
    </source>
</evidence>
<dbReference type="CDD" id="cd00553">
    <property type="entry name" value="NAD_synthase"/>
    <property type="match status" value="1"/>
</dbReference>
<dbReference type="InterPro" id="IPR003694">
    <property type="entry name" value="NAD_synthase"/>
</dbReference>
<comment type="subunit">
    <text evidence="8">Homodimer.</text>
</comment>
<dbReference type="GO" id="GO:0046872">
    <property type="term" value="F:metal ion binding"/>
    <property type="evidence" value="ECO:0007669"/>
    <property type="project" value="UniProtKB-KW"/>
</dbReference>
<evidence type="ECO:0000256" key="4">
    <source>
        <dbReference type="ARBA" id="ARBA00022741"/>
    </source>
</evidence>
<dbReference type="Proteomes" id="UP000034287">
    <property type="component" value="Unassembled WGS sequence"/>
</dbReference>
<dbReference type="EC" id="6.3.1.5" evidence="8 10"/>
<dbReference type="InterPro" id="IPR014729">
    <property type="entry name" value="Rossmann-like_a/b/a_fold"/>
</dbReference>
<dbReference type="RefSeq" id="WP_046515653.1">
    <property type="nucleotide sequence ID" value="NZ_LAYZ01000023.1"/>
</dbReference>
<feature type="binding site" description="in other chain" evidence="8">
    <location>
        <begin position="260"/>
        <end position="261"/>
    </location>
    <ligand>
        <name>deamido-NAD(+)</name>
        <dbReference type="ChEBI" id="CHEBI:58437"/>
        <note>ligand shared between two neighboring subunits</note>
    </ligand>
</feature>
<comment type="caution">
    <text evidence="12">The sequence shown here is derived from an EMBL/GenBank/DDBJ whole genome shotgun (WGS) entry which is preliminary data.</text>
</comment>
<dbReference type="GO" id="GO:0003952">
    <property type="term" value="F:NAD+ synthase (glutamine-hydrolyzing) activity"/>
    <property type="evidence" value="ECO:0007669"/>
    <property type="project" value="InterPro"/>
</dbReference>
<dbReference type="EMBL" id="LAYZ01000023">
    <property type="protein sequence ID" value="KKK34282.1"/>
    <property type="molecule type" value="Genomic_DNA"/>
</dbReference>
<organism evidence="12 13">
    <name type="scientific">Salinicoccus sediminis</name>
    <dbReference type="NCBI Taxonomy" id="1432562"/>
    <lineage>
        <taxon>Bacteria</taxon>
        <taxon>Bacillati</taxon>
        <taxon>Bacillota</taxon>
        <taxon>Bacilli</taxon>
        <taxon>Bacillales</taxon>
        <taxon>Staphylococcaceae</taxon>
        <taxon>Salinicoccus</taxon>
    </lineage>
</organism>
<proteinExistence type="inferred from homology"/>
<evidence type="ECO:0000256" key="10">
    <source>
        <dbReference type="RuleBase" id="RU003812"/>
    </source>
</evidence>
<gene>
    <name evidence="8" type="primary">nadE</name>
    <name evidence="12" type="ORF">WN59_08395</name>
</gene>
<comment type="catalytic activity">
    <reaction evidence="8 10">
        <text>deamido-NAD(+) + NH4(+) + ATP = AMP + diphosphate + NAD(+) + H(+)</text>
        <dbReference type="Rhea" id="RHEA:21188"/>
        <dbReference type="ChEBI" id="CHEBI:15378"/>
        <dbReference type="ChEBI" id="CHEBI:28938"/>
        <dbReference type="ChEBI" id="CHEBI:30616"/>
        <dbReference type="ChEBI" id="CHEBI:33019"/>
        <dbReference type="ChEBI" id="CHEBI:57540"/>
        <dbReference type="ChEBI" id="CHEBI:58437"/>
        <dbReference type="ChEBI" id="CHEBI:456215"/>
        <dbReference type="EC" id="6.3.1.5"/>
    </reaction>
</comment>
<keyword evidence="6 8" id="KW-0460">Magnesium</keyword>
<dbReference type="OrthoDB" id="9803818at2"/>
<evidence type="ECO:0000313" key="13">
    <source>
        <dbReference type="Proteomes" id="UP000034287"/>
    </source>
</evidence>
<evidence type="ECO:0000256" key="6">
    <source>
        <dbReference type="ARBA" id="ARBA00022842"/>
    </source>
</evidence>
<feature type="binding site" evidence="8">
    <location>
        <position position="180"/>
    </location>
    <ligand>
        <name>deamido-NAD(+)</name>
        <dbReference type="ChEBI" id="CHEBI:58437"/>
        <note>ligand shared between two neighboring subunits</note>
    </ligand>
</feature>
<dbReference type="PATRIC" id="fig|1432562.3.peg.1651"/>
<keyword evidence="13" id="KW-1185">Reference proteome</keyword>
<feature type="binding site" evidence="8">
    <location>
        <position position="160"/>
    </location>
    <ligand>
        <name>ATP</name>
        <dbReference type="ChEBI" id="CHEBI:30616"/>
    </ligand>
</feature>
<dbReference type="NCBIfam" id="TIGR00552">
    <property type="entry name" value="nadE"/>
    <property type="match status" value="1"/>
</dbReference>
<feature type="binding site" evidence="8">
    <location>
        <begin position="47"/>
        <end position="54"/>
    </location>
    <ligand>
        <name>ATP</name>
        <dbReference type="ChEBI" id="CHEBI:30616"/>
    </ligand>
</feature>
<feature type="binding site" evidence="8">
    <location>
        <position position="165"/>
    </location>
    <ligand>
        <name>Mg(2+)</name>
        <dbReference type="ChEBI" id="CHEBI:18420"/>
    </ligand>
</feature>
<sequence>MRPLQQEIIDEFHVKPEIDPETEIREIIDFMKTYVKHNPFIKSFVLGISGGQDSTLLGKMVQMAVDELNQESGGGYALHALRLPYGRQNDEADALDAMEFISPSYAATIDIRPSVDASVRSLESAGYEMNDFVEGNEKARERMKAQYAVAASRNGIVLGTGHPAEAITGFYTKYGDGASDLVPLFGLNKRQGRLLMEYLGAPENLLSKVPTADLEDDKPMISDEEALGVTYKAIDDFLEGGDVSDEDYETIIKWYRKSRHKRNLPYHRHNLPKYEAEEK</sequence>
<reference evidence="12 13" key="1">
    <citation type="submission" date="2015-04" db="EMBL/GenBank/DDBJ databases">
        <title>Taxonomic description and genome sequence of Salinicoccus sediminis sp. nov., a novel hyper halotolerant bacterium isolated from marine sediment.</title>
        <authorList>
            <person name="Mathan Kumar R."/>
            <person name="Kaur G."/>
            <person name="Kumar N."/>
            <person name="Kumar A."/>
            <person name="Singh N.K."/>
            <person name="Kaur N."/>
            <person name="Mayilraj S."/>
        </authorList>
    </citation>
    <scope>NUCLEOTIDE SEQUENCE [LARGE SCALE GENOMIC DNA]</scope>
    <source>
        <strain evidence="12 13">SV-16</strain>
    </source>
</reference>
<evidence type="ECO:0000256" key="8">
    <source>
        <dbReference type="HAMAP-Rule" id="MF_00193"/>
    </source>
</evidence>
<feature type="binding site" description="in other chain" evidence="8">
    <location>
        <position position="140"/>
    </location>
    <ligand>
        <name>deamido-NAD(+)</name>
        <dbReference type="ChEBI" id="CHEBI:58437"/>
        <note>ligand shared between two neighboring subunits</note>
    </ligand>
</feature>
<feature type="domain" description="NAD/GMP synthase" evidence="11">
    <location>
        <begin position="24"/>
        <end position="265"/>
    </location>
</feature>
<evidence type="ECO:0000256" key="7">
    <source>
        <dbReference type="ARBA" id="ARBA00023027"/>
    </source>
</evidence>
<dbReference type="PANTHER" id="PTHR23090:SF7">
    <property type="entry name" value="NH(3)-DEPENDENT NAD(+) SYNTHETASE"/>
    <property type="match status" value="1"/>
</dbReference>
<feature type="binding site" description="in other chain" evidence="8">
    <location>
        <position position="173"/>
    </location>
    <ligand>
        <name>deamido-NAD(+)</name>
        <dbReference type="ChEBI" id="CHEBI:58437"/>
        <note>ligand shared between two neighboring subunits</note>
    </ligand>
</feature>
<evidence type="ECO:0000256" key="2">
    <source>
        <dbReference type="ARBA" id="ARBA00022598"/>
    </source>
</evidence>
<dbReference type="NCBIfam" id="NF001979">
    <property type="entry name" value="PRK00768.1"/>
    <property type="match status" value="1"/>
</dbReference>
<name>A0A0M2SN27_9STAP</name>
<dbReference type="GO" id="GO:0004359">
    <property type="term" value="F:glutaminase activity"/>
    <property type="evidence" value="ECO:0007669"/>
    <property type="project" value="InterPro"/>
</dbReference>
<dbReference type="GO" id="GO:0008795">
    <property type="term" value="F:NAD+ synthase activity"/>
    <property type="evidence" value="ECO:0007669"/>
    <property type="project" value="UniProtKB-UniRule"/>
</dbReference>
<comment type="pathway">
    <text evidence="8">Cofactor biosynthesis; NAD(+) biosynthesis; NAD(+) from deamido-NAD(+) (ammonia route): step 1/1.</text>
</comment>
<keyword evidence="4 8" id="KW-0547">Nucleotide-binding</keyword>
<evidence type="ECO:0000313" key="12">
    <source>
        <dbReference type="EMBL" id="KKK34282.1"/>
    </source>
</evidence>
<protein>
    <recommendedName>
        <fullName evidence="8 10">NH(3)-dependent NAD(+) synthetase</fullName>
        <ecNumber evidence="8 10">6.3.1.5</ecNumber>
    </recommendedName>
</protein>
<feature type="binding site" evidence="8">
    <location>
        <position position="53"/>
    </location>
    <ligand>
        <name>Mg(2+)</name>
        <dbReference type="ChEBI" id="CHEBI:18420"/>
    </ligand>
</feature>
<keyword evidence="5 8" id="KW-0067">ATP-binding</keyword>
<dbReference type="STRING" id="1432562.WN59_08395"/>
<dbReference type="GO" id="GO:0005524">
    <property type="term" value="F:ATP binding"/>
    <property type="evidence" value="ECO:0007669"/>
    <property type="project" value="UniProtKB-UniRule"/>
</dbReference>
<dbReference type="Pfam" id="PF02540">
    <property type="entry name" value="NAD_synthase"/>
    <property type="match status" value="1"/>
</dbReference>
<feature type="binding site" evidence="8">
    <location>
        <position position="189"/>
    </location>
    <ligand>
        <name>ATP</name>
        <dbReference type="ChEBI" id="CHEBI:30616"/>
    </ligand>
</feature>
<dbReference type="InterPro" id="IPR022926">
    <property type="entry name" value="NH(3)-dep_NAD(+)_synth"/>
</dbReference>
<dbReference type="PANTHER" id="PTHR23090">
    <property type="entry name" value="NH 3 /GLUTAMINE-DEPENDENT NAD + SYNTHETASE"/>
    <property type="match status" value="1"/>
</dbReference>
<dbReference type="GO" id="GO:0009435">
    <property type="term" value="P:NAD+ biosynthetic process"/>
    <property type="evidence" value="ECO:0007669"/>
    <property type="project" value="UniProtKB-UniRule"/>
</dbReference>
<evidence type="ECO:0000259" key="11">
    <source>
        <dbReference type="Pfam" id="PF02540"/>
    </source>
</evidence>
<dbReference type="InterPro" id="IPR022310">
    <property type="entry name" value="NAD/GMP_synthase"/>
</dbReference>
<keyword evidence="2 8" id="KW-0436">Ligase</keyword>
<accession>A0A0M2SN27</accession>
<feature type="binding site" evidence="8">
    <location>
        <position position="211"/>
    </location>
    <ligand>
        <name>ATP</name>
        <dbReference type="ChEBI" id="CHEBI:30616"/>
    </ligand>
</feature>
<evidence type="ECO:0000256" key="1">
    <source>
        <dbReference type="ARBA" id="ARBA00005859"/>
    </source>
</evidence>
<dbReference type="HAMAP" id="MF_00193">
    <property type="entry name" value="NadE_ammonia_dep"/>
    <property type="match status" value="1"/>
</dbReference>